<protein>
    <submittedName>
        <fullName evidence="1">Uncharacterized protein</fullName>
    </submittedName>
</protein>
<evidence type="ECO:0000313" key="1">
    <source>
        <dbReference type="EMBL" id="AWM13162.1"/>
    </source>
</evidence>
<dbReference type="EMBL" id="CP029463">
    <property type="protein sequence ID" value="AWM13162.1"/>
    <property type="molecule type" value="Genomic_DNA"/>
</dbReference>
<dbReference type="AlphaFoldDB" id="A0A2U8QSL5"/>
<evidence type="ECO:0000313" key="2">
    <source>
        <dbReference type="Proteomes" id="UP000245429"/>
    </source>
</evidence>
<name>A0A2U8QSL5_9FLAO</name>
<dbReference type="Proteomes" id="UP000245429">
    <property type="component" value="Chromosome"/>
</dbReference>
<sequence length="101" mass="10150">MIAQLEEEGAPSFKSFISSVVHAVTDVASAATNVATSAAHAVSDVATAACPAVQVAAQVCPAVAAAGAEITEKSALNSIKESGLESVLTLEQLKAIRQKNS</sequence>
<proteinExistence type="predicted"/>
<keyword evidence="2" id="KW-1185">Reference proteome</keyword>
<organism evidence="1 2">
    <name type="scientific">Flavobacterium sediminis</name>
    <dbReference type="NCBI Taxonomy" id="2201181"/>
    <lineage>
        <taxon>Bacteria</taxon>
        <taxon>Pseudomonadati</taxon>
        <taxon>Bacteroidota</taxon>
        <taxon>Flavobacteriia</taxon>
        <taxon>Flavobacteriales</taxon>
        <taxon>Flavobacteriaceae</taxon>
        <taxon>Flavobacterium</taxon>
    </lineage>
</organism>
<accession>A0A2U8QSL5</accession>
<gene>
    <name evidence="1" type="ORF">DI487_04245</name>
</gene>
<reference evidence="1 2" key="1">
    <citation type="submission" date="2018-05" db="EMBL/GenBank/DDBJ databases">
        <title>Flavobacterium sp. MEBiC07310.</title>
        <authorList>
            <person name="Baek K."/>
        </authorList>
    </citation>
    <scope>NUCLEOTIDE SEQUENCE [LARGE SCALE GENOMIC DNA]</scope>
    <source>
        <strain evidence="1 2">MEBiC07310</strain>
    </source>
</reference>
<dbReference type="KEGG" id="fse:DI487_04245"/>